<dbReference type="AlphaFoldDB" id="A0A4U6BK46"/>
<feature type="domain" description="HTH cro/C1-type" evidence="2">
    <location>
        <begin position="18"/>
        <end position="72"/>
    </location>
</feature>
<dbReference type="InterPro" id="IPR011051">
    <property type="entry name" value="RmlC_Cupin_sf"/>
</dbReference>
<dbReference type="InterPro" id="IPR014710">
    <property type="entry name" value="RmlC-like_jellyroll"/>
</dbReference>
<dbReference type="PANTHER" id="PTHR46797:SF1">
    <property type="entry name" value="METHYLPHOSPHONATE SYNTHASE"/>
    <property type="match status" value="1"/>
</dbReference>
<reference evidence="3" key="1">
    <citation type="submission" date="2019-04" db="EMBL/GenBank/DDBJ databases">
        <title>Whole genome sequencing of cave bacteria.</title>
        <authorList>
            <person name="Gan H.M."/>
            <person name="Barton H."/>
            <person name="Savka M.A."/>
        </authorList>
    </citation>
    <scope>NUCLEOTIDE SEQUENCE [LARGE SCALE GENOMIC DNA]</scope>
    <source>
        <strain evidence="3">LC387</strain>
    </source>
</reference>
<keyword evidence="1" id="KW-0238">DNA-binding</keyword>
<dbReference type="GO" id="GO:0005829">
    <property type="term" value="C:cytosol"/>
    <property type="evidence" value="ECO:0007669"/>
    <property type="project" value="TreeGrafter"/>
</dbReference>
<dbReference type="Gene3D" id="2.60.120.10">
    <property type="entry name" value="Jelly Rolls"/>
    <property type="match status" value="1"/>
</dbReference>
<name>A0A4U6BK46_9BRAD</name>
<dbReference type="GO" id="GO:0003700">
    <property type="term" value="F:DNA-binding transcription factor activity"/>
    <property type="evidence" value="ECO:0007669"/>
    <property type="project" value="TreeGrafter"/>
</dbReference>
<dbReference type="InterPro" id="IPR001387">
    <property type="entry name" value="Cro/C1-type_HTH"/>
</dbReference>
<dbReference type="OrthoDB" id="9805356at2"/>
<protein>
    <submittedName>
        <fullName evidence="3">Cupin domain-containing protein</fullName>
    </submittedName>
</protein>
<dbReference type="SUPFAM" id="SSF51182">
    <property type="entry name" value="RmlC-like cupins"/>
    <property type="match status" value="1"/>
</dbReference>
<dbReference type="STRING" id="211460.YH63_15690"/>
<comment type="caution">
    <text evidence="3">The sequence shown here is derived from an EMBL/GenBank/DDBJ whole genome shotgun (WGS) entry which is preliminary data.</text>
</comment>
<dbReference type="CDD" id="cd02209">
    <property type="entry name" value="cupin_XRE_C"/>
    <property type="match status" value="1"/>
</dbReference>
<dbReference type="Pfam" id="PF07883">
    <property type="entry name" value="Cupin_2"/>
    <property type="match status" value="1"/>
</dbReference>
<dbReference type="CDD" id="cd00093">
    <property type="entry name" value="HTH_XRE"/>
    <property type="match status" value="1"/>
</dbReference>
<proteinExistence type="predicted"/>
<dbReference type="SMART" id="SM00530">
    <property type="entry name" value="HTH_XRE"/>
    <property type="match status" value="1"/>
</dbReference>
<accession>A0A4U6BK46</accession>
<dbReference type="EMBL" id="LBIA02000001">
    <property type="protein sequence ID" value="TKT70497.1"/>
    <property type="molecule type" value="Genomic_DNA"/>
</dbReference>
<dbReference type="SUPFAM" id="SSF47413">
    <property type="entry name" value="lambda repressor-like DNA-binding domains"/>
    <property type="match status" value="1"/>
</dbReference>
<dbReference type="Pfam" id="PF01381">
    <property type="entry name" value="HTH_3"/>
    <property type="match status" value="1"/>
</dbReference>
<dbReference type="InterPro" id="IPR050807">
    <property type="entry name" value="TransReg_Diox_bact_type"/>
</dbReference>
<dbReference type="InterPro" id="IPR013096">
    <property type="entry name" value="Cupin_2"/>
</dbReference>
<evidence type="ECO:0000313" key="4">
    <source>
        <dbReference type="Proteomes" id="UP000034832"/>
    </source>
</evidence>
<dbReference type="GO" id="GO:0003677">
    <property type="term" value="F:DNA binding"/>
    <property type="evidence" value="ECO:0007669"/>
    <property type="project" value="UniProtKB-KW"/>
</dbReference>
<dbReference type="Gene3D" id="1.10.260.40">
    <property type="entry name" value="lambda repressor-like DNA-binding domains"/>
    <property type="match status" value="1"/>
</dbReference>
<dbReference type="PROSITE" id="PS50943">
    <property type="entry name" value="HTH_CROC1"/>
    <property type="match status" value="1"/>
</dbReference>
<evidence type="ECO:0000259" key="2">
    <source>
        <dbReference type="PROSITE" id="PS50943"/>
    </source>
</evidence>
<sequence length="220" mass="24275">MPKMKMQDDALVALGARIRSLREGRGMKLKDLADGAGLSDAFVSRLERGQVSSSVANLIQIAHTLDVGVAELFVGAPDQLRSSVTVHRVKDAGEAQNIPSTGYRWRLFAGGMPNDDLEVFHLVFPRKNRMDLMVSHPGQEYCYVISGLIRFHVGAESFDLSPGEGIFLNSELPHRADNVGDDEARILMVVAKSPSKTEHFDWWRVPTASPAMRTTKTKSN</sequence>
<evidence type="ECO:0000256" key="1">
    <source>
        <dbReference type="ARBA" id="ARBA00023125"/>
    </source>
</evidence>
<evidence type="ECO:0000313" key="3">
    <source>
        <dbReference type="EMBL" id="TKT70497.1"/>
    </source>
</evidence>
<dbReference type="Proteomes" id="UP000034832">
    <property type="component" value="Unassembled WGS sequence"/>
</dbReference>
<dbReference type="PANTHER" id="PTHR46797">
    <property type="entry name" value="HTH-TYPE TRANSCRIPTIONAL REGULATOR"/>
    <property type="match status" value="1"/>
</dbReference>
<dbReference type="InterPro" id="IPR010982">
    <property type="entry name" value="Lambda_DNA-bd_dom_sf"/>
</dbReference>
<organism evidence="3 4">
    <name type="scientific">Afipia massiliensis</name>
    <dbReference type="NCBI Taxonomy" id="211460"/>
    <lineage>
        <taxon>Bacteria</taxon>
        <taxon>Pseudomonadati</taxon>
        <taxon>Pseudomonadota</taxon>
        <taxon>Alphaproteobacteria</taxon>
        <taxon>Hyphomicrobiales</taxon>
        <taxon>Nitrobacteraceae</taxon>
        <taxon>Afipia</taxon>
    </lineage>
</organism>
<gene>
    <name evidence="3" type="ORF">YH63_003200</name>
</gene>
<keyword evidence="4" id="KW-1185">Reference proteome</keyword>